<dbReference type="InterPro" id="IPR001173">
    <property type="entry name" value="Glyco_trans_2-like"/>
</dbReference>
<keyword evidence="5" id="KW-0472">Membrane</keyword>
<sequence length="248" mass="27399">MLLDEVGLVLDMAEISIVIPAHNEERFLPKCLAAFRRAEAYAGISIEVIVVLNRCSDGTAKLAEKAGAVLVHEDEANLSKIRNAGAAVASAPVLLTCDADSVPHERVLAVILRRLQSGKVVGGGCLTLPERWSLGIVCSVGAVMPYLIWHGVSFGLFWCRTEDFRAIGGFNEALASIEDLDFAKRLKALGKQRGQRFGTVLRAPLVTSCRKFDQFGDWYLFLNPRFVWRVFRGTDRAAADQFWYEVGR</sequence>
<evidence type="ECO:0000256" key="4">
    <source>
        <dbReference type="ARBA" id="ARBA00022679"/>
    </source>
</evidence>
<keyword evidence="2" id="KW-1003">Cell membrane</keyword>
<evidence type="ECO:0000259" key="6">
    <source>
        <dbReference type="Pfam" id="PF00535"/>
    </source>
</evidence>
<keyword evidence="3" id="KW-0328">Glycosyltransferase</keyword>
<accession>A0A918TQ76</accession>
<reference evidence="7" key="2">
    <citation type="submission" date="2020-09" db="EMBL/GenBank/DDBJ databases">
        <authorList>
            <person name="Sun Q."/>
            <person name="Kim S."/>
        </authorList>
    </citation>
    <scope>NUCLEOTIDE SEQUENCE</scope>
    <source>
        <strain evidence="7">KCTC 12988</strain>
    </source>
</reference>
<comment type="caution">
    <text evidence="7">The sequence shown here is derived from an EMBL/GenBank/DDBJ whole genome shotgun (WGS) entry which is preliminary data.</text>
</comment>
<dbReference type="EMBL" id="BMXI01000010">
    <property type="protein sequence ID" value="GHC56882.1"/>
    <property type="molecule type" value="Genomic_DNA"/>
</dbReference>
<reference evidence="7" key="1">
    <citation type="journal article" date="2014" name="Int. J. Syst. Evol. Microbiol.">
        <title>Complete genome sequence of Corynebacterium casei LMG S-19264T (=DSM 44701T), isolated from a smear-ripened cheese.</title>
        <authorList>
            <consortium name="US DOE Joint Genome Institute (JGI-PGF)"/>
            <person name="Walter F."/>
            <person name="Albersmeier A."/>
            <person name="Kalinowski J."/>
            <person name="Ruckert C."/>
        </authorList>
    </citation>
    <scope>NUCLEOTIDE SEQUENCE</scope>
    <source>
        <strain evidence="7">KCTC 12988</strain>
    </source>
</reference>
<feature type="domain" description="Glycosyltransferase 2-like" evidence="6">
    <location>
        <begin position="16"/>
        <end position="121"/>
    </location>
</feature>
<keyword evidence="8" id="KW-1185">Reference proteome</keyword>
<evidence type="ECO:0000313" key="8">
    <source>
        <dbReference type="Proteomes" id="UP000644507"/>
    </source>
</evidence>
<name>A0A918TQ76_9BACT</name>
<dbReference type="PANTHER" id="PTHR43646">
    <property type="entry name" value="GLYCOSYLTRANSFERASE"/>
    <property type="match status" value="1"/>
</dbReference>
<dbReference type="Pfam" id="PF00535">
    <property type="entry name" value="Glycos_transf_2"/>
    <property type="match status" value="1"/>
</dbReference>
<evidence type="ECO:0000256" key="3">
    <source>
        <dbReference type="ARBA" id="ARBA00022676"/>
    </source>
</evidence>
<dbReference type="SUPFAM" id="SSF53448">
    <property type="entry name" value="Nucleotide-diphospho-sugar transferases"/>
    <property type="match status" value="1"/>
</dbReference>
<dbReference type="AlphaFoldDB" id="A0A918TQ76"/>
<gene>
    <name evidence="7" type="ORF">GCM10007100_24620</name>
</gene>
<dbReference type="InterPro" id="IPR029044">
    <property type="entry name" value="Nucleotide-diphossugar_trans"/>
</dbReference>
<dbReference type="GO" id="GO:0005886">
    <property type="term" value="C:plasma membrane"/>
    <property type="evidence" value="ECO:0007669"/>
    <property type="project" value="UniProtKB-SubCell"/>
</dbReference>
<dbReference type="Proteomes" id="UP000644507">
    <property type="component" value="Unassembled WGS sequence"/>
</dbReference>
<evidence type="ECO:0000256" key="1">
    <source>
        <dbReference type="ARBA" id="ARBA00004236"/>
    </source>
</evidence>
<proteinExistence type="predicted"/>
<organism evidence="7 8">
    <name type="scientific">Roseibacillus persicicus</name>
    <dbReference type="NCBI Taxonomy" id="454148"/>
    <lineage>
        <taxon>Bacteria</taxon>
        <taxon>Pseudomonadati</taxon>
        <taxon>Verrucomicrobiota</taxon>
        <taxon>Verrucomicrobiia</taxon>
        <taxon>Verrucomicrobiales</taxon>
        <taxon>Verrucomicrobiaceae</taxon>
        <taxon>Roseibacillus</taxon>
    </lineage>
</organism>
<dbReference type="PANTHER" id="PTHR43646:SF2">
    <property type="entry name" value="GLYCOSYLTRANSFERASE 2-LIKE DOMAIN-CONTAINING PROTEIN"/>
    <property type="match status" value="1"/>
</dbReference>
<dbReference type="GO" id="GO:0016757">
    <property type="term" value="F:glycosyltransferase activity"/>
    <property type="evidence" value="ECO:0007669"/>
    <property type="project" value="UniProtKB-KW"/>
</dbReference>
<evidence type="ECO:0000256" key="5">
    <source>
        <dbReference type="ARBA" id="ARBA00023136"/>
    </source>
</evidence>
<evidence type="ECO:0000313" key="7">
    <source>
        <dbReference type="EMBL" id="GHC56882.1"/>
    </source>
</evidence>
<evidence type="ECO:0000256" key="2">
    <source>
        <dbReference type="ARBA" id="ARBA00022475"/>
    </source>
</evidence>
<comment type="subcellular location">
    <subcellularLocation>
        <location evidence="1">Cell membrane</location>
    </subcellularLocation>
</comment>
<protein>
    <submittedName>
        <fullName evidence="7">Glycosyl transferase</fullName>
    </submittedName>
</protein>
<dbReference type="Gene3D" id="3.90.550.10">
    <property type="entry name" value="Spore Coat Polysaccharide Biosynthesis Protein SpsA, Chain A"/>
    <property type="match status" value="1"/>
</dbReference>
<keyword evidence="4 7" id="KW-0808">Transferase</keyword>